<feature type="compositionally biased region" description="Acidic residues" evidence="1">
    <location>
        <begin position="447"/>
        <end position="460"/>
    </location>
</feature>
<feature type="compositionally biased region" description="Acidic residues" evidence="1">
    <location>
        <begin position="353"/>
        <end position="373"/>
    </location>
</feature>
<feature type="region of interest" description="Disordered" evidence="1">
    <location>
        <begin position="169"/>
        <end position="194"/>
    </location>
</feature>
<feature type="compositionally biased region" description="Acidic residues" evidence="1">
    <location>
        <begin position="313"/>
        <end position="325"/>
    </location>
</feature>
<dbReference type="EMBL" id="JBHSKY010000016">
    <property type="protein sequence ID" value="MFC5279858.1"/>
    <property type="molecule type" value="Genomic_DNA"/>
</dbReference>
<feature type="domain" description="CobQ/CobB/MinD/ParA nucleotide binding" evidence="2">
    <location>
        <begin position="6"/>
        <end position="226"/>
    </location>
</feature>
<organism evidence="3 4">
    <name type="scientific">Halorubrum rubrum</name>
    <dbReference type="NCBI Taxonomy" id="1126240"/>
    <lineage>
        <taxon>Archaea</taxon>
        <taxon>Methanobacteriati</taxon>
        <taxon>Methanobacteriota</taxon>
        <taxon>Stenosarchaea group</taxon>
        <taxon>Halobacteria</taxon>
        <taxon>Halobacteriales</taxon>
        <taxon>Haloferacaceae</taxon>
        <taxon>Halorubrum</taxon>
    </lineage>
</organism>
<feature type="region of interest" description="Disordered" evidence="1">
    <location>
        <begin position="214"/>
        <end position="495"/>
    </location>
</feature>
<accession>A0ABD5R4C9</accession>
<evidence type="ECO:0000313" key="3">
    <source>
        <dbReference type="EMBL" id="MFC5279858.1"/>
    </source>
</evidence>
<proteinExistence type="predicted"/>
<dbReference type="InterPro" id="IPR050625">
    <property type="entry name" value="ParA/MinD_ATPase"/>
</dbReference>
<reference evidence="3 4" key="1">
    <citation type="journal article" date="2019" name="Int. J. Syst. Evol. Microbiol.">
        <title>The Global Catalogue of Microorganisms (GCM) 10K type strain sequencing project: providing services to taxonomists for standard genome sequencing and annotation.</title>
        <authorList>
            <consortium name="The Broad Institute Genomics Platform"/>
            <consortium name="The Broad Institute Genome Sequencing Center for Infectious Disease"/>
            <person name="Wu L."/>
            <person name="Ma J."/>
        </authorList>
    </citation>
    <scope>NUCLEOTIDE SEQUENCE [LARGE SCALE GENOMIC DNA]</scope>
    <source>
        <strain evidence="3 4">CGMCC 1.12124</strain>
    </source>
</reference>
<dbReference type="RefSeq" id="WP_256412430.1">
    <property type="nucleotide sequence ID" value="NZ_JANHDM010000010.1"/>
</dbReference>
<feature type="compositionally biased region" description="Basic and acidic residues" evidence="1">
    <location>
        <begin position="461"/>
        <end position="471"/>
    </location>
</feature>
<feature type="compositionally biased region" description="Acidic residues" evidence="1">
    <location>
        <begin position="333"/>
        <end position="345"/>
    </location>
</feature>
<gene>
    <name evidence="3" type="ORF">ACFPM1_13970</name>
</gene>
<dbReference type="PANTHER" id="PTHR43384:SF10">
    <property type="entry name" value="ATPASE INVOLVED IN CHROMOSOME PARTITIONING, PARA_MIND FAMILY"/>
    <property type="match status" value="1"/>
</dbReference>
<comment type="caution">
    <text evidence="3">The sequence shown here is derived from an EMBL/GenBank/DDBJ whole genome shotgun (WGS) entry which is preliminary data.</text>
</comment>
<feature type="compositionally biased region" description="Acidic residues" evidence="1">
    <location>
        <begin position="263"/>
        <end position="300"/>
    </location>
</feature>
<feature type="compositionally biased region" description="Acidic residues" evidence="1">
    <location>
        <begin position="415"/>
        <end position="425"/>
    </location>
</feature>
<dbReference type="InterPro" id="IPR002586">
    <property type="entry name" value="CobQ/CobB/MinD/ParA_Nub-bd_dom"/>
</dbReference>
<name>A0ABD5R4C9_9EURY</name>
<dbReference type="Pfam" id="PF01656">
    <property type="entry name" value="CbiA"/>
    <property type="match status" value="1"/>
</dbReference>
<sequence>MATVYAVASAKGGVGKTTTTAAIATILAEAGADVVAIDADVGMANLADALGMVPGETTVHDVLAGRADPTEAVHDGPAGLRVVPGDPDLDAYAAADPTELGGVIEAFADADWVFLDSGAGLSHDSTLPIGLADETLLVSTPDRSALGDTEKTRQLAERIGGRVAGAAITRVGGDEDESTRRSDPDGAADAGDPTVDIVEEILATEVLARVPEDPTVARASSAGEPLTTFDPDAPASRAYRELARTLTDVDVEEPEPMAADPVADTDEDDAADEDAEIDERLEDDVGDEVVNPADEDDAADDAVAGAEDALIADAEDADDGDDGVTDADATIADTEDADDGDDGVTDADATIADTEDADDDEAAGVDEPTEDSGDANGPDLIEEAEPSPGGSAETNVDDDSERSQTDADPAAGDHDVDDEDAEDDLAGSVPFRDDDTGTMETALTGADDPDRDANDDDTGDDDRGKDDRAENGPEGDDEGDGKDGDGGFFSRLLGR</sequence>
<feature type="compositionally biased region" description="Low complexity" evidence="1">
    <location>
        <begin position="301"/>
        <end position="312"/>
    </location>
</feature>
<evidence type="ECO:0000259" key="2">
    <source>
        <dbReference type="Pfam" id="PF01656"/>
    </source>
</evidence>
<dbReference type="InterPro" id="IPR027417">
    <property type="entry name" value="P-loop_NTPase"/>
</dbReference>
<evidence type="ECO:0000256" key="1">
    <source>
        <dbReference type="SAM" id="MobiDB-lite"/>
    </source>
</evidence>
<dbReference type="Gene3D" id="3.40.50.300">
    <property type="entry name" value="P-loop containing nucleotide triphosphate hydrolases"/>
    <property type="match status" value="1"/>
</dbReference>
<keyword evidence="4" id="KW-1185">Reference proteome</keyword>
<dbReference type="Proteomes" id="UP001596118">
    <property type="component" value="Unassembled WGS sequence"/>
</dbReference>
<evidence type="ECO:0000313" key="4">
    <source>
        <dbReference type="Proteomes" id="UP001596118"/>
    </source>
</evidence>
<protein>
    <submittedName>
        <fullName evidence="3">P-loop NTPase</fullName>
    </submittedName>
</protein>
<dbReference type="PANTHER" id="PTHR43384">
    <property type="entry name" value="SEPTUM SITE-DETERMINING PROTEIN MIND HOMOLOG, CHLOROPLASTIC-RELATED"/>
    <property type="match status" value="1"/>
</dbReference>
<dbReference type="SUPFAM" id="SSF52540">
    <property type="entry name" value="P-loop containing nucleoside triphosphate hydrolases"/>
    <property type="match status" value="1"/>
</dbReference>
<dbReference type="AlphaFoldDB" id="A0ABD5R4C9"/>